<dbReference type="GO" id="GO:0008610">
    <property type="term" value="P:lipid biosynthetic process"/>
    <property type="evidence" value="ECO:0007669"/>
    <property type="project" value="TreeGrafter"/>
</dbReference>
<sequence length="248" mass="28459">MLSLWLPYTKAIQSDAHILFCFPYGGGNPAFYQNWEVNLSDYFQICPVQLPGRGIRFSEPSYTDIRALVRDIVAAIQPYLSNRFSFFGHSMGALVSFEVARLLQSKSLPLPENVFVSGYHAPHIPDPGRKIHHLPDDEFLDGIADMNGLPDELIQNREFLSVFLPALRADFTMCETYKYQSGEKLKSSIVALGGSDDPEAGEEHLRKWQEQTIREFSLHILDGDHFYIHRREMEIIKIIKNQCKTLYF</sequence>
<dbReference type="InterPro" id="IPR012223">
    <property type="entry name" value="TEII"/>
</dbReference>
<accession>A0A6I4VXK9</accession>
<dbReference type="Proteomes" id="UP000430692">
    <property type="component" value="Unassembled WGS sequence"/>
</dbReference>
<keyword evidence="4" id="KW-1185">Reference proteome</keyword>
<evidence type="ECO:0000313" key="4">
    <source>
        <dbReference type="Proteomes" id="UP000430692"/>
    </source>
</evidence>
<dbReference type="SUPFAM" id="SSF53474">
    <property type="entry name" value="alpha/beta-Hydrolases"/>
    <property type="match status" value="1"/>
</dbReference>
<dbReference type="PANTHER" id="PTHR11487:SF0">
    <property type="entry name" value="S-ACYL FATTY ACID SYNTHASE THIOESTERASE, MEDIUM CHAIN"/>
    <property type="match status" value="1"/>
</dbReference>
<reference evidence="3 4" key="1">
    <citation type="submission" date="2019-12" db="EMBL/GenBank/DDBJ databases">
        <title>Whole-genome analyses of novel actinobacteria.</title>
        <authorList>
            <person name="Sahin N."/>
            <person name="Saygin H."/>
        </authorList>
    </citation>
    <scope>NUCLEOTIDE SEQUENCE [LARGE SCALE GENOMIC DNA]</scope>
    <source>
        <strain evidence="3 4">KC615</strain>
    </source>
</reference>
<evidence type="ECO:0000256" key="1">
    <source>
        <dbReference type="ARBA" id="ARBA00007169"/>
    </source>
</evidence>
<comment type="similarity">
    <text evidence="1">Belongs to the thioesterase family.</text>
</comment>
<evidence type="ECO:0000313" key="3">
    <source>
        <dbReference type="EMBL" id="MXQ53194.1"/>
    </source>
</evidence>
<dbReference type="EMBL" id="WUUL01000003">
    <property type="protein sequence ID" value="MXQ53194.1"/>
    <property type="molecule type" value="Genomic_DNA"/>
</dbReference>
<dbReference type="InterPro" id="IPR029058">
    <property type="entry name" value="AB_hydrolase_fold"/>
</dbReference>
<dbReference type="Gene3D" id="3.40.50.1820">
    <property type="entry name" value="alpha/beta hydrolase"/>
    <property type="match status" value="1"/>
</dbReference>
<organism evidence="3 4">
    <name type="scientific">Shimazuella alba</name>
    <dbReference type="NCBI Taxonomy" id="2690964"/>
    <lineage>
        <taxon>Bacteria</taxon>
        <taxon>Bacillati</taxon>
        <taxon>Bacillota</taxon>
        <taxon>Bacilli</taxon>
        <taxon>Bacillales</taxon>
        <taxon>Thermoactinomycetaceae</taxon>
        <taxon>Shimazuella</taxon>
    </lineage>
</organism>
<dbReference type="AlphaFoldDB" id="A0A6I4VXK9"/>
<gene>
    <name evidence="3" type="ORF">GSM42_05490</name>
</gene>
<dbReference type="PANTHER" id="PTHR11487">
    <property type="entry name" value="THIOESTERASE"/>
    <property type="match status" value="1"/>
</dbReference>
<dbReference type="InterPro" id="IPR001031">
    <property type="entry name" value="Thioesterase"/>
</dbReference>
<proteinExistence type="inferred from homology"/>
<comment type="caution">
    <text evidence="3">The sequence shown here is derived from an EMBL/GenBank/DDBJ whole genome shotgun (WGS) entry which is preliminary data.</text>
</comment>
<evidence type="ECO:0000259" key="2">
    <source>
        <dbReference type="Pfam" id="PF00975"/>
    </source>
</evidence>
<feature type="domain" description="Thioesterase" evidence="2">
    <location>
        <begin position="18"/>
        <end position="242"/>
    </location>
</feature>
<name>A0A6I4VXK9_9BACL</name>
<dbReference type="Pfam" id="PF00975">
    <property type="entry name" value="Thioesterase"/>
    <property type="match status" value="1"/>
</dbReference>
<dbReference type="GO" id="GO:0016787">
    <property type="term" value="F:hydrolase activity"/>
    <property type="evidence" value="ECO:0007669"/>
    <property type="project" value="UniProtKB-KW"/>
</dbReference>
<dbReference type="RefSeq" id="WP_160800556.1">
    <property type="nucleotide sequence ID" value="NZ_WUUL01000003.1"/>
</dbReference>
<protein>
    <submittedName>
        <fullName evidence="3">Alpha/beta fold hydrolase</fullName>
    </submittedName>
</protein>
<keyword evidence="3" id="KW-0378">Hydrolase</keyword>